<evidence type="ECO:0008006" key="5">
    <source>
        <dbReference type="Google" id="ProtNLM"/>
    </source>
</evidence>
<feature type="region of interest" description="Disordered" evidence="1">
    <location>
        <begin position="23"/>
        <end position="50"/>
    </location>
</feature>
<feature type="signal peptide" evidence="2">
    <location>
        <begin position="1"/>
        <end position="25"/>
    </location>
</feature>
<comment type="caution">
    <text evidence="3">The sequence shown here is derived from an EMBL/GenBank/DDBJ whole genome shotgun (WGS) entry which is preliminary data.</text>
</comment>
<reference evidence="3" key="1">
    <citation type="thesis" date="2020" institute="ProQuest LLC" country="789 East Eisenhower Parkway, Ann Arbor, MI, USA">
        <title>Comparative Genomics and Chromosome Evolution.</title>
        <authorList>
            <person name="Mudd A.B."/>
        </authorList>
    </citation>
    <scope>NUCLEOTIDE SEQUENCE</scope>
    <source>
        <strain evidence="3">237g6f4</strain>
        <tissue evidence="3">Blood</tissue>
    </source>
</reference>
<organism evidence="3 4">
    <name type="scientific">Engystomops pustulosus</name>
    <name type="common">Tungara frog</name>
    <name type="synonym">Physalaemus pustulosus</name>
    <dbReference type="NCBI Taxonomy" id="76066"/>
    <lineage>
        <taxon>Eukaryota</taxon>
        <taxon>Metazoa</taxon>
        <taxon>Chordata</taxon>
        <taxon>Craniata</taxon>
        <taxon>Vertebrata</taxon>
        <taxon>Euteleostomi</taxon>
        <taxon>Amphibia</taxon>
        <taxon>Batrachia</taxon>
        <taxon>Anura</taxon>
        <taxon>Neobatrachia</taxon>
        <taxon>Hyloidea</taxon>
        <taxon>Leptodactylidae</taxon>
        <taxon>Leiuperinae</taxon>
        <taxon>Engystomops</taxon>
    </lineage>
</organism>
<keyword evidence="4" id="KW-1185">Reference proteome</keyword>
<dbReference type="AlphaFoldDB" id="A0AAV6YEP2"/>
<dbReference type="Proteomes" id="UP000824782">
    <property type="component" value="Unassembled WGS sequence"/>
</dbReference>
<evidence type="ECO:0000256" key="1">
    <source>
        <dbReference type="SAM" id="MobiDB-lite"/>
    </source>
</evidence>
<sequence length="80" mass="8315">MKRTSSCCFGLVFLLFLRLLPPVASSGSSSPNEKFSMRTGDSSSRISAMSAPPWLPVSLSSPERGVTAGCPAGGPLHEAC</sequence>
<keyword evidence="2" id="KW-0732">Signal</keyword>
<gene>
    <name evidence="3" type="ORF">GDO81_029112</name>
</gene>
<accession>A0AAV6YEP2</accession>
<protein>
    <recommendedName>
        <fullName evidence="5">Secreted protein</fullName>
    </recommendedName>
</protein>
<dbReference type="EMBL" id="WNYA01074064">
    <property type="protein sequence ID" value="KAG8535226.1"/>
    <property type="molecule type" value="Genomic_DNA"/>
</dbReference>
<name>A0AAV6YEP2_ENGPU</name>
<feature type="compositionally biased region" description="Polar residues" evidence="1">
    <location>
        <begin position="25"/>
        <end position="47"/>
    </location>
</feature>
<feature type="chain" id="PRO_5043372526" description="Secreted protein" evidence="2">
    <location>
        <begin position="26"/>
        <end position="80"/>
    </location>
</feature>
<evidence type="ECO:0000256" key="2">
    <source>
        <dbReference type="SAM" id="SignalP"/>
    </source>
</evidence>
<evidence type="ECO:0000313" key="3">
    <source>
        <dbReference type="EMBL" id="KAG8535226.1"/>
    </source>
</evidence>
<proteinExistence type="predicted"/>
<evidence type="ECO:0000313" key="4">
    <source>
        <dbReference type="Proteomes" id="UP000824782"/>
    </source>
</evidence>